<dbReference type="GeneID" id="5853298"/>
<name>A8QAM0_MALGO</name>
<protein>
    <recommendedName>
        <fullName evidence="1">SPX domain-containing protein</fullName>
    </recommendedName>
</protein>
<dbReference type="Proteomes" id="UP000008837">
    <property type="component" value="Unassembled WGS sequence"/>
</dbReference>
<sequence>MDSPGSELQVHKAAFFFRLERELEKINAFYLQKESELRSRLTTLITKKRHLVALASRHVGGPARAMRLNRDTPSLVALLEGFRYFEKDLSKLQVRRT</sequence>
<dbReference type="AlphaFoldDB" id="A8QAM0"/>
<dbReference type="OrthoDB" id="1577640at2759"/>
<evidence type="ECO:0000313" key="3">
    <source>
        <dbReference type="Proteomes" id="UP000008837"/>
    </source>
</evidence>
<keyword evidence="3" id="KW-1185">Reference proteome</keyword>
<dbReference type="RefSeq" id="XP_001728991.1">
    <property type="nucleotide sequence ID" value="XM_001728939.1"/>
</dbReference>
<dbReference type="Pfam" id="PF03105">
    <property type="entry name" value="SPX"/>
    <property type="match status" value="1"/>
</dbReference>
<dbReference type="PROSITE" id="PS51382">
    <property type="entry name" value="SPX"/>
    <property type="match status" value="1"/>
</dbReference>
<dbReference type="VEuPathDB" id="FungiDB:MGL_3779"/>
<dbReference type="InParanoid" id="A8QAM0"/>
<dbReference type="EMBL" id="AAYY01000015">
    <property type="protein sequence ID" value="EDP41777.1"/>
    <property type="molecule type" value="Genomic_DNA"/>
</dbReference>
<comment type="caution">
    <text evidence="2">The sequence shown here is derived from an EMBL/GenBank/DDBJ whole genome shotgun (WGS) entry which is preliminary data.</text>
</comment>
<organism evidence="2 3">
    <name type="scientific">Malassezia globosa (strain ATCC MYA-4612 / CBS 7966)</name>
    <name type="common">Dandruff-associated fungus</name>
    <dbReference type="NCBI Taxonomy" id="425265"/>
    <lineage>
        <taxon>Eukaryota</taxon>
        <taxon>Fungi</taxon>
        <taxon>Dikarya</taxon>
        <taxon>Basidiomycota</taxon>
        <taxon>Ustilaginomycotina</taxon>
        <taxon>Malasseziomycetes</taxon>
        <taxon>Malasseziales</taxon>
        <taxon>Malasseziaceae</taxon>
        <taxon>Malassezia</taxon>
    </lineage>
</organism>
<evidence type="ECO:0000313" key="2">
    <source>
        <dbReference type="EMBL" id="EDP41777.1"/>
    </source>
</evidence>
<dbReference type="InterPro" id="IPR004331">
    <property type="entry name" value="SPX_dom"/>
</dbReference>
<dbReference type="KEGG" id="mgl:MGL_3779"/>
<dbReference type="STRING" id="425265.A8QAM0"/>
<evidence type="ECO:0000259" key="1">
    <source>
        <dbReference type="PROSITE" id="PS51382"/>
    </source>
</evidence>
<proteinExistence type="predicted"/>
<feature type="domain" description="SPX" evidence="1">
    <location>
        <begin position="1"/>
        <end position="97"/>
    </location>
</feature>
<reference evidence="2 3" key="1">
    <citation type="journal article" date="2007" name="Proc. Natl. Acad. Sci. U.S.A.">
        <title>Dandruff-associated Malassezia genomes reveal convergent and divergent virulence traits shared with plant and human fungal pathogens.</title>
        <authorList>
            <person name="Xu J."/>
            <person name="Saunders C.W."/>
            <person name="Hu P."/>
            <person name="Grant R.A."/>
            <person name="Boekhout T."/>
            <person name="Kuramae E.E."/>
            <person name="Kronstad J.W."/>
            <person name="Deangelis Y.M."/>
            <person name="Reeder N.L."/>
            <person name="Johnstone K.R."/>
            <person name="Leland M."/>
            <person name="Fieno A.M."/>
            <person name="Begley W.M."/>
            <person name="Sun Y."/>
            <person name="Lacey M.P."/>
            <person name="Chaudhary T."/>
            <person name="Keough T."/>
            <person name="Chu L."/>
            <person name="Sears R."/>
            <person name="Yuan B."/>
            <person name="Dawson T.L.Jr."/>
        </authorList>
    </citation>
    <scope>NUCLEOTIDE SEQUENCE [LARGE SCALE GENOMIC DNA]</scope>
    <source>
        <strain evidence="3">ATCC MYA-4612 / CBS 7966</strain>
    </source>
</reference>
<gene>
    <name evidence="2" type="ORF">MGL_3779</name>
</gene>
<accession>A8QAM0</accession>